<accession>A0ACB6RCA9</accession>
<evidence type="ECO:0000313" key="1">
    <source>
        <dbReference type="EMBL" id="KAF2475970.1"/>
    </source>
</evidence>
<organism evidence="1 2">
    <name type="scientific">Lindgomyces ingoldianus</name>
    <dbReference type="NCBI Taxonomy" id="673940"/>
    <lineage>
        <taxon>Eukaryota</taxon>
        <taxon>Fungi</taxon>
        <taxon>Dikarya</taxon>
        <taxon>Ascomycota</taxon>
        <taxon>Pezizomycotina</taxon>
        <taxon>Dothideomycetes</taxon>
        <taxon>Pleosporomycetidae</taxon>
        <taxon>Pleosporales</taxon>
        <taxon>Lindgomycetaceae</taxon>
        <taxon>Lindgomyces</taxon>
    </lineage>
</organism>
<proteinExistence type="predicted"/>
<gene>
    <name evidence="1" type="ORF">BDR25DRAFT_191554</name>
</gene>
<reference evidence="1" key="1">
    <citation type="journal article" date="2020" name="Stud. Mycol.">
        <title>101 Dothideomycetes genomes: a test case for predicting lifestyles and emergence of pathogens.</title>
        <authorList>
            <person name="Haridas S."/>
            <person name="Albert R."/>
            <person name="Binder M."/>
            <person name="Bloem J."/>
            <person name="Labutti K."/>
            <person name="Salamov A."/>
            <person name="Andreopoulos B."/>
            <person name="Baker S."/>
            <person name="Barry K."/>
            <person name="Bills G."/>
            <person name="Bluhm B."/>
            <person name="Cannon C."/>
            <person name="Castanera R."/>
            <person name="Culley D."/>
            <person name="Daum C."/>
            <person name="Ezra D."/>
            <person name="Gonzalez J."/>
            <person name="Henrissat B."/>
            <person name="Kuo A."/>
            <person name="Liang C."/>
            <person name="Lipzen A."/>
            <person name="Lutzoni F."/>
            <person name="Magnuson J."/>
            <person name="Mondo S."/>
            <person name="Nolan M."/>
            <person name="Ohm R."/>
            <person name="Pangilinan J."/>
            <person name="Park H.-J."/>
            <person name="Ramirez L."/>
            <person name="Alfaro M."/>
            <person name="Sun H."/>
            <person name="Tritt A."/>
            <person name="Yoshinaga Y."/>
            <person name="Zwiers L.-H."/>
            <person name="Turgeon B."/>
            <person name="Goodwin S."/>
            <person name="Spatafora J."/>
            <person name="Crous P."/>
            <person name="Grigoriev I."/>
        </authorList>
    </citation>
    <scope>NUCLEOTIDE SEQUENCE</scope>
    <source>
        <strain evidence="1">ATCC 200398</strain>
    </source>
</reference>
<sequence length="192" mass="21792">MTYPPSSGKGALQKPSWTYNVKRDIDTNMKKSESLTPSKGKDIICGYAHGQNYDSLKFIGPDAKSYKWVTHIPLRSLHGSRYDTVRHALFVSIQRYGNEDPLYGQIVADHTFFDGHVDYTEGCKFTLVSLPDEALHIRSPHVDPAMVVATLQVLKDWEMNTLREQRKKDPVGFAASVDMARKGDLGRLSYWR</sequence>
<dbReference type="EMBL" id="MU003495">
    <property type="protein sequence ID" value="KAF2475970.1"/>
    <property type="molecule type" value="Genomic_DNA"/>
</dbReference>
<name>A0ACB6RCA9_9PLEO</name>
<evidence type="ECO:0000313" key="2">
    <source>
        <dbReference type="Proteomes" id="UP000799755"/>
    </source>
</evidence>
<comment type="caution">
    <text evidence="1">The sequence shown here is derived from an EMBL/GenBank/DDBJ whole genome shotgun (WGS) entry which is preliminary data.</text>
</comment>
<dbReference type="Proteomes" id="UP000799755">
    <property type="component" value="Unassembled WGS sequence"/>
</dbReference>
<protein>
    <submittedName>
        <fullName evidence="1">Uncharacterized protein</fullName>
    </submittedName>
</protein>
<feature type="non-terminal residue" evidence="1">
    <location>
        <position position="192"/>
    </location>
</feature>
<keyword evidence="2" id="KW-1185">Reference proteome</keyword>